<keyword evidence="2" id="KW-0472">Membrane</keyword>
<reference evidence="3" key="1">
    <citation type="submission" date="2021-05" db="EMBL/GenBank/DDBJ databases">
        <authorList>
            <person name="Tigano A."/>
        </authorList>
    </citation>
    <scope>NUCLEOTIDE SEQUENCE</scope>
</reference>
<accession>A0A8S4A9A2</accession>
<name>A0A8S4A9A2_9TELE</name>
<feature type="region of interest" description="Disordered" evidence="1">
    <location>
        <begin position="197"/>
        <end position="226"/>
    </location>
</feature>
<dbReference type="Proteomes" id="UP000677803">
    <property type="component" value="Unassembled WGS sequence"/>
</dbReference>
<feature type="transmembrane region" description="Helical" evidence="2">
    <location>
        <begin position="146"/>
        <end position="167"/>
    </location>
</feature>
<dbReference type="PANTHER" id="PTHR16201">
    <property type="entry name" value="SEVEN TRANSMEMBRANE PROTEIN 1-RELATED"/>
    <property type="match status" value="1"/>
</dbReference>
<dbReference type="AlphaFoldDB" id="A0A8S4A9A2"/>
<sequence length="354" mass="39701">MCPAPWCSPSERRRRTMRKRRRQHLLAVGVLMVVAGGFLKSRVDDPPAVQPVRRRGLLQFSSWSPLMVLLHTQTDNKEILGYTLGLLSLFISCTSRFPALCKALRGQRLTKVCIFSGLLCSLSGTLYAVAIFLYDTRFVFLVRVMPWLLSAIGCVNLDLLILVIHWCKKKNRQRPTSLSPDTESLLTGSGVQTEDLAVGERQKEQQIPSSAQTKYSTFPSKTKNSQKMNEMGHYMDVSFLPATKKMSLKEVTLSKEGEDDRTLQKIVRVIRVDSLCSSDTSCDSSPVSSDLEWDFSAAVSQWSKPAAKPQEGDEFPLQDWPTNPKPFNINSTRSTSELPQKTLSSMNERSSTSN</sequence>
<evidence type="ECO:0000313" key="4">
    <source>
        <dbReference type="Proteomes" id="UP000677803"/>
    </source>
</evidence>
<keyword evidence="2" id="KW-1133">Transmembrane helix</keyword>
<feature type="compositionally biased region" description="Polar residues" evidence="1">
    <location>
        <begin position="205"/>
        <end position="226"/>
    </location>
</feature>
<feature type="transmembrane region" description="Helical" evidence="2">
    <location>
        <begin position="112"/>
        <end position="134"/>
    </location>
</feature>
<dbReference type="OrthoDB" id="8048523at2759"/>
<evidence type="ECO:0000256" key="2">
    <source>
        <dbReference type="SAM" id="Phobius"/>
    </source>
</evidence>
<feature type="transmembrane region" description="Helical" evidence="2">
    <location>
        <begin position="22"/>
        <end position="39"/>
    </location>
</feature>
<dbReference type="GO" id="GO:0016020">
    <property type="term" value="C:membrane"/>
    <property type="evidence" value="ECO:0007669"/>
    <property type="project" value="TreeGrafter"/>
</dbReference>
<dbReference type="InterPro" id="IPR051415">
    <property type="entry name" value="LAAT-1"/>
</dbReference>
<evidence type="ECO:0000256" key="1">
    <source>
        <dbReference type="SAM" id="MobiDB-lite"/>
    </source>
</evidence>
<evidence type="ECO:0000313" key="3">
    <source>
        <dbReference type="EMBL" id="CAG5864332.1"/>
    </source>
</evidence>
<gene>
    <name evidence="3" type="ORF">MMEN_LOCUS1586</name>
</gene>
<protein>
    <submittedName>
        <fullName evidence="3">(Atlantic silverside) hypothetical protein</fullName>
    </submittedName>
</protein>
<proteinExistence type="predicted"/>
<feature type="compositionally biased region" description="Polar residues" evidence="1">
    <location>
        <begin position="328"/>
        <end position="354"/>
    </location>
</feature>
<dbReference type="EMBL" id="CAJRST010000002">
    <property type="protein sequence ID" value="CAG5864332.1"/>
    <property type="molecule type" value="Genomic_DNA"/>
</dbReference>
<dbReference type="PANTHER" id="PTHR16201:SF53">
    <property type="entry name" value="TRANSMEMBRANE PROTEIN 44"/>
    <property type="match status" value="1"/>
</dbReference>
<feature type="transmembrane region" description="Helical" evidence="2">
    <location>
        <begin position="79"/>
        <end position="100"/>
    </location>
</feature>
<keyword evidence="2" id="KW-0812">Transmembrane</keyword>
<comment type="caution">
    <text evidence="3">The sequence shown here is derived from an EMBL/GenBank/DDBJ whole genome shotgun (WGS) entry which is preliminary data.</text>
</comment>
<organism evidence="3 4">
    <name type="scientific">Menidia menidia</name>
    <name type="common">Atlantic silverside</name>
    <dbReference type="NCBI Taxonomy" id="238744"/>
    <lineage>
        <taxon>Eukaryota</taxon>
        <taxon>Metazoa</taxon>
        <taxon>Chordata</taxon>
        <taxon>Craniata</taxon>
        <taxon>Vertebrata</taxon>
        <taxon>Euteleostomi</taxon>
        <taxon>Actinopterygii</taxon>
        <taxon>Neopterygii</taxon>
        <taxon>Teleostei</taxon>
        <taxon>Neoteleostei</taxon>
        <taxon>Acanthomorphata</taxon>
        <taxon>Ovalentaria</taxon>
        <taxon>Atherinomorphae</taxon>
        <taxon>Atheriniformes</taxon>
        <taxon>Atherinopsidae</taxon>
        <taxon>Menidiinae</taxon>
        <taxon>Menidia</taxon>
    </lineage>
</organism>
<dbReference type="GO" id="GO:0015174">
    <property type="term" value="F:basic amino acid transmembrane transporter activity"/>
    <property type="evidence" value="ECO:0007669"/>
    <property type="project" value="TreeGrafter"/>
</dbReference>
<feature type="region of interest" description="Disordered" evidence="1">
    <location>
        <begin position="302"/>
        <end position="354"/>
    </location>
</feature>
<keyword evidence="4" id="KW-1185">Reference proteome</keyword>